<sequence>MHLKSWTIVFFGILLASSGGSWCCIRVDVATAVNKQLGTDKEQLATTTKSLTSTHIIHLRCQRWELDAINSCDQKSSESESSDLHRPLNLTQQPTTTDQVPAPTEEIKDTQQPNQPPQTEEIKDTQQPNQPPQPEVQPRDFPNSSPESSSEELLNTPEINQFERLEKLWQQLQEQKLPPVESDSSELRLRLRPRPLEQLPAPRTEAPVAKLKPIGSLKARVGYFQTSNIFSSENNSIEDALIVSGLRLTSAYFPIGSKTYVNGSIDGNIIRYINQSKYNYNQIKFNVSIYQQLSQRMYGQISWSNQQLFYANNSDRSDSYKAGDRFLNENSLQLTLGRRDPLTSRLMLDSFYELSVDFADPQSRNRVENFLWLSLNYYLEKPLQVGLNYQFNFSDFTQRDREDQFHRLFGNLNYRISDSSNMNVQAGVTLGSSTAPNIDFDNWFFSINYNIELGRF</sequence>
<evidence type="ECO:0000256" key="1">
    <source>
        <dbReference type="SAM" id="MobiDB-lite"/>
    </source>
</evidence>
<feature type="compositionally biased region" description="Basic and acidic residues" evidence="1">
    <location>
        <begin position="75"/>
        <end position="86"/>
    </location>
</feature>
<gene>
    <name evidence="2" type="ORF">I8748_03485</name>
</gene>
<dbReference type="AlphaFoldDB" id="A0A8J7HKI8"/>
<feature type="compositionally biased region" description="Low complexity" evidence="1">
    <location>
        <begin position="142"/>
        <end position="154"/>
    </location>
</feature>
<dbReference type="EMBL" id="JAECZC010000003">
    <property type="protein sequence ID" value="MBH8561247.1"/>
    <property type="molecule type" value="Genomic_DNA"/>
</dbReference>
<feature type="compositionally biased region" description="Polar residues" evidence="1">
    <location>
        <begin position="89"/>
        <end position="99"/>
    </location>
</feature>
<comment type="caution">
    <text evidence="2">The sequence shown here is derived from an EMBL/GenBank/DDBJ whole genome shotgun (WGS) entry which is preliminary data.</text>
</comment>
<evidence type="ECO:0000313" key="2">
    <source>
        <dbReference type="EMBL" id="MBH8561247.1"/>
    </source>
</evidence>
<proteinExistence type="predicted"/>
<dbReference type="Proteomes" id="UP000632766">
    <property type="component" value="Unassembled WGS sequence"/>
</dbReference>
<evidence type="ECO:0000313" key="3">
    <source>
        <dbReference type="Proteomes" id="UP000632766"/>
    </source>
</evidence>
<accession>A0A8J7HKI8</accession>
<organism evidence="2 3">
    <name type="scientific">Amazonocrinis nigriterrae CENA67</name>
    <dbReference type="NCBI Taxonomy" id="2794033"/>
    <lineage>
        <taxon>Bacteria</taxon>
        <taxon>Bacillati</taxon>
        <taxon>Cyanobacteriota</taxon>
        <taxon>Cyanophyceae</taxon>
        <taxon>Nostocales</taxon>
        <taxon>Nostocaceae</taxon>
        <taxon>Amazonocrinis</taxon>
        <taxon>Amazonocrinis nigriterrae</taxon>
    </lineage>
</organism>
<name>A0A8J7HKI8_9NOST</name>
<feature type="region of interest" description="Disordered" evidence="1">
    <location>
        <begin position="75"/>
        <end position="154"/>
    </location>
</feature>
<protein>
    <submittedName>
        <fullName evidence="2">Uncharacterized protein</fullName>
    </submittedName>
</protein>
<keyword evidence="3" id="KW-1185">Reference proteome</keyword>
<dbReference type="RefSeq" id="WP_198123276.1">
    <property type="nucleotide sequence ID" value="NZ_JAECZC010000003.1"/>
</dbReference>
<reference evidence="2 3" key="1">
    <citation type="journal article" date="2021" name="Int. J. Syst. Evol. Microbiol.">
        <title>Amazonocrinis nigriterrae gen. nov., sp. nov., Atlanticothrix silvestris gen. nov., sp. nov. and Dendronalium phyllosphericum gen. nov., sp. nov., nostocacean cyanobacteria from Brazilian environments.</title>
        <authorList>
            <person name="Alvarenga D.O."/>
            <person name="Andreote A.P.D."/>
            <person name="Branco L.H.Z."/>
            <person name="Delbaje E."/>
            <person name="Cruz R.B."/>
            <person name="Varani A.M."/>
            <person name="Fiore M.F."/>
        </authorList>
    </citation>
    <scope>NUCLEOTIDE SEQUENCE [LARGE SCALE GENOMIC DNA]</scope>
    <source>
        <strain evidence="2 3">CENA67</strain>
    </source>
</reference>